<dbReference type="InterPro" id="IPR009078">
    <property type="entry name" value="Ferritin-like_SF"/>
</dbReference>
<dbReference type="PIRSF" id="PIRSF005900">
    <property type="entry name" value="Dps"/>
    <property type="match status" value="1"/>
</dbReference>
<dbReference type="Pfam" id="PF00210">
    <property type="entry name" value="Ferritin"/>
    <property type="match status" value="1"/>
</dbReference>
<dbReference type="PANTHER" id="PTHR42932:SF3">
    <property type="entry name" value="DNA PROTECTION DURING STARVATION PROTEIN"/>
    <property type="match status" value="1"/>
</dbReference>
<dbReference type="CDD" id="cd01043">
    <property type="entry name" value="DPS"/>
    <property type="match status" value="1"/>
</dbReference>
<sequence length="159" mass="17453">MPEAFVSGIDDQSRHKVIDLLNARLADMTALTLAVKQAHWNLKGPGFIGVHELLDDVADRLRDGQDTIAERCTILGGQAKGTVEVAASESSMEPYPTDMEAIEDHIVALKDRFLKVGEMIRKAAETADEAGDPDTEDLFVEISRQIDKDCWFIGANGKQ</sequence>
<comment type="caution">
    <text evidence="4">The sequence shown here is derived from an EMBL/GenBank/DDBJ whole genome shotgun (WGS) entry which is preliminary data.</text>
</comment>
<dbReference type="PROSITE" id="PS00818">
    <property type="entry name" value="DPS_1"/>
    <property type="match status" value="1"/>
</dbReference>
<evidence type="ECO:0000313" key="5">
    <source>
        <dbReference type="Proteomes" id="UP000642488"/>
    </source>
</evidence>
<evidence type="ECO:0000256" key="1">
    <source>
        <dbReference type="ARBA" id="ARBA00009497"/>
    </source>
</evidence>
<organism evidence="4 5">
    <name type="scientific">Palleronia pontilimi</name>
    <dbReference type="NCBI Taxonomy" id="1964209"/>
    <lineage>
        <taxon>Bacteria</taxon>
        <taxon>Pseudomonadati</taxon>
        <taxon>Pseudomonadota</taxon>
        <taxon>Alphaproteobacteria</taxon>
        <taxon>Rhodobacterales</taxon>
        <taxon>Roseobacteraceae</taxon>
        <taxon>Palleronia</taxon>
    </lineage>
</organism>
<dbReference type="Gene3D" id="1.20.1260.10">
    <property type="match status" value="1"/>
</dbReference>
<evidence type="ECO:0000256" key="2">
    <source>
        <dbReference type="RuleBase" id="RU003875"/>
    </source>
</evidence>
<dbReference type="InterPro" id="IPR023188">
    <property type="entry name" value="DPS_DNA-bd_CS"/>
</dbReference>
<dbReference type="InterPro" id="IPR002177">
    <property type="entry name" value="DPS_DNA-bd"/>
</dbReference>
<proteinExistence type="inferred from homology"/>
<accession>A0A934IHT7</accession>
<evidence type="ECO:0000313" key="4">
    <source>
        <dbReference type="EMBL" id="MBJ3763136.1"/>
    </source>
</evidence>
<dbReference type="RefSeq" id="WP_198916314.1">
    <property type="nucleotide sequence ID" value="NZ_JAEKPD010000009.1"/>
</dbReference>
<dbReference type="GO" id="GO:0008199">
    <property type="term" value="F:ferric iron binding"/>
    <property type="evidence" value="ECO:0007669"/>
    <property type="project" value="InterPro"/>
</dbReference>
<dbReference type="PANTHER" id="PTHR42932">
    <property type="entry name" value="GENERAL STRESS PROTEIN 20U"/>
    <property type="match status" value="1"/>
</dbReference>
<protein>
    <submittedName>
        <fullName evidence="4">DNA starvation/stationary phase protection protein Dps</fullName>
    </submittedName>
</protein>
<dbReference type="EMBL" id="JAEKPD010000009">
    <property type="protein sequence ID" value="MBJ3763136.1"/>
    <property type="molecule type" value="Genomic_DNA"/>
</dbReference>
<name>A0A934IHT7_9RHOB</name>
<dbReference type="InterPro" id="IPR008331">
    <property type="entry name" value="Ferritin_DPS_dom"/>
</dbReference>
<dbReference type="NCBIfam" id="NF006975">
    <property type="entry name" value="PRK09448.1"/>
    <property type="match status" value="1"/>
</dbReference>
<evidence type="ECO:0000259" key="3">
    <source>
        <dbReference type="Pfam" id="PF00210"/>
    </source>
</evidence>
<dbReference type="GO" id="GO:0016722">
    <property type="term" value="F:oxidoreductase activity, acting on metal ions"/>
    <property type="evidence" value="ECO:0007669"/>
    <property type="project" value="InterPro"/>
</dbReference>
<gene>
    <name evidence="4" type="primary">dps</name>
    <name evidence="4" type="synonym">pexB</name>
    <name evidence="4" type="ORF">ILP92_10310</name>
</gene>
<reference evidence="4" key="1">
    <citation type="submission" date="2020-12" db="EMBL/GenBank/DDBJ databases">
        <title>Bacterial taxonomy.</title>
        <authorList>
            <person name="Pan X."/>
        </authorList>
    </citation>
    <scope>NUCLEOTIDE SEQUENCE</scope>
    <source>
        <strain evidence="4">KCTC 52957</strain>
    </source>
</reference>
<dbReference type="InterPro" id="IPR012347">
    <property type="entry name" value="Ferritin-like"/>
</dbReference>
<comment type="similarity">
    <text evidence="1 2">Belongs to the Dps family.</text>
</comment>
<keyword evidence="5" id="KW-1185">Reference proteome</keyword>
<dbReference type="AlphaFoldDB" id="A0A934IHT7"/>
<dbReference type="PRINTS" id="PR01346">
    <property type="entry name" value="HELNAPAPROT"/>
</dbReference>
<dbReference type="Proteomes" id="UP000642488">
    <property type="component" value="Unassembled WGS sequence"/>
</dbReference>
<feature type="domain" description="Ferritin/DPS" evidence="3">
    <location>
        <begin position="18"/>
        <end position="154"/>
    </location>
</feature>
<dbReference type="SUPFAM" id="SSF47240">
    <property type="entry name" value="Ferritin-like"/>
    <property type="match status" value="1"/>
</dbReference>